<accession>A0AAD2Q4A7</accession>
<dbReference type="InterPro" id="IPR012677">
    <property type="entry name" value="Nucleotide-bd_a/b_plait_sf"/>
</dbReference>
<feature type="compositionally biased region" description="Basic and acidic residues" evidence="4">
    <location>
        <begin position="599"/>
        <end position="608"/>
    </location>
</feature>
<evidence type="ECO:0000259" key="5">
    <source>
        <dbReference type="PROSITE" id="PS50102"/>
    </source>
</evidence>
<dbReference type="PROSITE" id="PS50102">
    <property type="entry name" value="RRM"/>
    <property type="match status" value="2"/>
</dbReference>
<feature type="region of interest" description="Disordered" evidence="4">
    <location>
        <begin position="593"/>
        <end position="616"/>
    </location>
</feature>
<feature type="compositionally biased region" description="Low complexity" evidence="4">
    <location>
        <begin position="1"/>
        <end position="39"/>
    </location>
</feature>
<feature type="region of interest" description="Disordered" evidence="4">
    <location>
        <begin position="537"/>
        <end position="581"/>
    </location>
</feature>
<dbReference type="Proteomes" id="UP001295794">
    <property type="component" value="Unassembled WGS sequence"/>
</dbReference>
<keyword evidence="1" id="KW-0677">Repeat</keyword>
<evidence type="ECO:0000256" key="4">
    <source>
        <dbReference type="SAM" id="MobiDB-lite"/>
    </source>
</evidence>
<dbReference type="InterPro" id="IPR035979">
    <property type="entry name" value="RBD_domain_sf"/>
</dbReference>
<dbReference type="SUPFAM" id="SSF54928">
    <property type="entry name" value="RNA-binding domain, RBD"/>
    <property type="match status" value="2"/>
</dbReference>
<dbReference type="InterPro" id="IPR000504">
    <property type="entry name" value="RRM_dom"/>
</dbReference>
<reference evidence="6" key="1">
    <citation type="submission" date="2023-11" db="EMBL/GenBank/DDBJ databases">
        <authorList>
            <person name="De Vega J J."/>
            <person name="De Vega J J."/>
        </authorList>
    </citation>
    <scope>NUCLEOTIDE SEQUENCE</scope>
</reference>
<feature type="compositionally biased region" description="Low complexity" evidence="4">
    <location>
        <begin position="68"/>
        <end position="100"/>
    </location>
</feature>
<feature type="region of interest" description="Disordered" evidence="4">
    <location>
        <begin position="716"/>
        <end position="789"/>
    </location>
</feature>
<feature type="compositionally biased region" description="Polar residues" evidence="4">
    <location>
        <begin position="256"/>
        <end position="266"/>
    </location>
</feature>
<feature type="compositionally biased region" description="Basic and acidic residues" evidence="4">
    <location>
        <begin position="498"/>
        <end position="518"/>
    </location>
</feature>
<evidence type="ECO:0000256" key="1">
    <source>
        <dbReference type="ARBA" id="ARBA00022737"/>
    </source>
</evidence>
<dbReference type="PANTHER" id="PTHR24012">
    <property type="entry name" value="RNA BINDING PROTEIN"/>
    <property type="match status" value="1"/>
</dbReference>
<keyword evidence="7" id="KW-1185">Reference proteome</keyword>
<feature type="compositionally biased region" description="Low complexity" evidence="4">
    <location>
        <begin position="767"/>
        <end position="783"/>
    </location>
</feature>
<dbReference type="AlphaFoldDB" id="A0AAD2Q4A7"/>
<sequence length="860" mass="92436">MSSPSATTTIITPTPAPASTAAAAIPSLTPATTSTTGHAPPTPPPEASSHPTSPNSNKGASATPAADVALPVSPPSSTLVSAASSPAPTSPTSPTSPVSAQLTGSPPIGPPESAYSLPTSVSSPAWFPATQDQETGLAPSASAATLVGSPVPGNPAEVFKAKVREAARLMEGQGKTLVVADDGACEGDEEEDGEVTQIIIQAQPPHAPASRTIPLPVVVDQQPLRGDRSREPSFASSTLLPASMRFQQAHRPLPPSQSHTIHSSPQAHAHSDHESLPDHRTPNVYINGLPPNFPEDQLFALAAPFGTVKSVRCFTRHVSETETGYGFVLFEEVAAAARCIEVLRKYRNLHPTFSKQVHKIPGTVYATVSSHHGDEHSQNDQSLHTGGSVGASSEWDDVSATDSFKAKMERLADRTSTNLYIEGLPLSIDDATLAALVSPYAIRSSRFFQTKLSHPPRIIAFVRLETRTAAEEIIERLHGRMVRGWNDAGSRISVRFADTSEQRELRRQERTARDEDHGQAGQLSIAQATLLNLRGKELAAAQSHAHSFHPTSTSASSLHPHSHSQHHHHHHHPPHQQHPSSLFAKHGLQQPLYSTPGLREFHPDRYDPHTGMYGEDEEDHAGAFEVDYSLAPGNNRLDPAMQNLLETLQAQAQIRSRARSLSQAQASSHMQPMQQQQQQPKRRPVPLDLDSSGVGLGVGMRGYRVPAATVTYGGAGGGMDEEMFHQQHQSQHPQPRRMPKGPGEAFARSAYQRQQHQHSLSHEHHLQQQQQHQQAQPAQHSPPLVSPALTYTSSRSSVAAFSPTTPQFGFPSEAEQVKGVAPGAGTVGKQRRSHHHHHQSQGQGQFGTTGPASGVRTTTR</sequence>
<feature type="region of interest" description="Disordered" evidence="4">
    <location>
        <begin position="498"/>
        <end position="521"/>
    </location>
</feature>
<proteinExistence type="predicted"/>
<name>A0AAD2Q4A7_9AGAR</name>
<feature type="compositionally biased region" description="Polar residues" evidence="4">
    <location>
        <begin position="846"/>
        <end position="860"/>
    </location>
</feature>
<feature type="compositionally biased region" description="Basic residues" evidence="4">
    <location>
        <begin position="829"/>
        <end position="839"/>
    </location>
</feature>
<feature type="compositionally biased region" description="Basic residues" evidence="4">
    <location>
        <begin position="560"/>
        <end position="575"/>
    </location>
</feature>
<evidence type="ECO:0000313" key="7">
    <source>
        <dbReference type="Proteomes" id="UP001295794"/>
    </source>
</evidence>
<gene>
    <name evidence="6" type="ORF">MYCIT1_LOCUS18161</name>
</gene>
<feature type="compositionally biased region" description="Low complexity" evidence="4">
    <location>
        <begin position="549"/>
        <end position="559"/>
    </location>
</feature>
<feature type="region of interest" description="Disordered" evidence="4">
    <location>
        <begin position="655"/>
        <end position="690"/>
    </location>
</feature>
<feature type="region of interest" description="Disordered" evidence="4">
    <location>
        <begin position="369"/>
        <end position="394"/>
    </location>
</feature>
<feature type="domain" description="RRM" evidence="5">
    <location>
        <begin position="417"/>
        <end position="499"/>
    </location>
</feature>
<evidence type="ECO:0000256" key="3">
    <source>
        <dbReference type="PROSITE-ProRule" id="PRU00176"/>
    </source>
</evidence>
<feature type="domain" description="RRM" evidence="5">
    <location>
        <begin position="282"/>
        <end position="356"/>
    </location>
</feature>
<organism evidence="6 7">
    <name type="scientific">Mycena citricolor</name>
    <dbReference type="NCBI Taxonomy" id="2018698"/>
    <lineage>
        <taxon>Eukaryota</taxon>
        <taxon>Fungi</taxon>
        <taxon>Dikarya</taxon>
        <taxon>Basidiomycota</taxon>
        <taxon>Agaricomycotina</taxon>
        <taxon>Agaricomycetes</taxon>
        <taxon>Agaricomycetidae</taxon>
        <taxon>Agaricales</taxon>
        <taxon>Marasmiineae</taxon>
        <taxon>Mycenaceae</taxon>
        <taxon>Mycena</taxon>
    </lineage>
</organism>
<dbReference type="EMBL" id="CAVNYO010000181">
    <property type="protein sequence ID" value="CAK5272502.1"/>
    <property type="molecule type" value="Genomic_DNA"/>
</dbReference>
<feature type="compositionally biased region" description="Basic and acidic residues" evidence="4">
    <location>
        <begin position="269"/>
        <end position="281"/>
    </location>
</feature>
<dbReference type="Gene3D" id="3.30.70.330">
    <property type="match status" value="2"/>
</dbReference>
<feature type="compositionally biased region" description="Low complexity" evidence="4">
    <location>
        <begin position="655"/>
        <end position="679"/>
    </location>
</feature>
<dbReference type="Pfam" id="PF00076">
    <property type="entry name" value="RRM_1"/>
    <property type="match status" value="2"/>
</dbReference>
<feature type="region of interest" description="Disordered" evidence="4">
    <location>
        <begin position="1"/>
        <end position="136"/>
    </location>
</feature>
<evidence type="ECO:0000256" key="2">
    <source>
        <dbReference type="ARBA" id="ARBA00022884"/>
    </source>
</evidence>
<comment type="caution">
    <text evidence="6">The sequence shown here is derived from an EMBL/GenBank/DDBJ whole genome shotgun (WGS) entry which is preliminary data.</text>
</comment>
<dbReference type="SMART" id="SM00360">
    <property type="entry name" value="RRM"/>
    <property type="match status" value="2"/>
</dbReference>
<feature type="region of interest" description="Disordered" evidence="4">
    <location>
        <begin position="249"/>
        <end position="281"/>
    </location>
</feature>
<dbReference type="GO" id="GO:0003723">
    <property type="term" value="F:RNA binding"/>
    <property type="evidence" value="ECO:0007669"/>
    <property type="project" value="UniProtKB-UniRule"/>
</dbReference>
<keyword evidence="2 3" id="KW-0694">RNA-binding</keyword>
<evidence type="ECO:0000313" key="6">
    <source>
        <dbReference type="EMBL" id="CAK5272502.1"/>
    </source>
</evidence>
<feature type="region of interest" description="Disordered" evidence="4">
    <location>
        <begin position="823"/>
        <end position="860"/>
    </location>
</feature>
<protein>
    <recommendedName>
        <fullName evidence="5">RRM domain-containing protein</fullName>
    </recommendedName>
</protein>